<dbReference type="NCBIfam" id="TIGR00219">
    <property type="entry name" value="mreC"/>
    <property type="match status" value="1"/>
</dbReference>
<sequence>MDYSPPPLFKQGASARARAIFFAVLAIFLLVVDSRLKSLNLVRQVIGTVLYPVQMLAVVPSQAARDVSHYFVSTTELQSENARIRRQQTQHADALQQSAQLQAENAHLRRLLDARERQPVKSVLTEIIYDARDPATRKVIVDRGIKDGIATGQPVIDDQGVVGQVTRVFPLTAEVTLLTDKNQAIPVQILRNGLRSVAYGRGQSPYLDMRMTANADVQKGDLLVTSGLDGIYPPGLAVGKVEQVENKASSTFENIICLPAAGVDRNKQLLVLQATMDNLPKPDTEDVRAKKEKINRRVTRDSLPVANDIKPVDQNPAAQPASREAQSPPADSVKPAAAVVPNPNALVPPPNTAALPVKEAAAKVSGKDERKDAPK</sequence>
<comment type="similarity">
    <text evidence="1">Belongs to the MreC family.</text>
</comment>
<accession>A0A923HXY7</accession>
<comment type="caution">
    <text evidence="9">The sequence shown here is derived from an EMBL/GenBank/DDBJ whole genome shotgun (WGS) entry which is preliminary data.</text>
</comment>
<dbReference type="AlphaFoldDB" id="A0A923HXY7"/>
<evidence type="ECO:0000256" key="6">
    <source>
        <dbReference type="SAM" id="MobiDB-lite"/>
    </source>
</evidence>
<evidence type="ECO:0000256" key="5">
    <source>
        <dbReference type="SAM" id="Coils"/>
    </source>
</evidence>
<evidence type="ECO:0000256" key="2">
    <source>
        <dbReference type="ARBA" id="ARBA00013855"/>
    </source>
</evidence>
<feature type="region of interest" description="Disordered" evidence="6">
    <location>
        <begin position="279"/>
        <end position="375"/>
    </location>
</feature>
<dbReference type="PANTHER" id="PTHR34138:SF1">
    <property type="entry name" value="CELL SHAPE-DETERMINING PROTEIN MREC"/>
    <property type="match status" value="1"/>
</dbReference>
<evidence type="ECO:0000313" key="10">
    <source>
        <dbReference type="Proteomes" id="UP000612361"/>
    </source>
</evidence>
<evidence type="ECO:0000256" key="1">
    <source>
        <dbReference type="ARBA" id="ARBA00009369"/>
    </source>
</evidence>
<keyword evidence="5" id="KW-0175">Coiled coil</keyword>
<feature type="transmembrane region" description="Helical" evidence="7">
    <location>
        <begin position="15"/>
        <end position="32"/>
    </location>
</feature>
<evidence type="ECO:0000256" key="3">
    <source>
        <dbReference type="ARBA" id="ARBA00022960"/>
    </source>
</evidence>
<organism evidence="9 10">
    <name type="scientific">Undibacterium rugosum</name>
    <dbReference type="NCBI Taxonomy" id="2762291"/>
    <lineage>
        <taxon>Bacteria</taxon>
        <taxon>Pseudomonadati</taxon>
        <taxon>Pseudomonadota</taxon>
        <taxon>Betaproteobacteria</taxon>
        <taxon>Burkholderiales</taxon>
        <taxon>Oxalobacteraceae</taxon>
        <taxon>Undibacterium</taxon>
    </lineage>
</organism>
<dbReference type="EMBL" id="JACOGG010000002">
    <property type="protein sequence ID" value="MBC3934208.1"/>
    <property type="molecule type" value="Genomic_DNA"/>
</dbReference>
<dbReference type="Pfam" id="PF04085">
    <property type="entry name" value="MreC"/>
    <property type="match status" value="1"/>
</dbReference>
<feature type="compositionally biased region" description="Low complexity" evidence="6">
    <location>
        <begin position="335"/>
        <end position="345"/>
    </location>
</feature>
<evidence type="ECO:0000313" key="9">
    <source>
        <dbReference type="EMBL" id="MBC3934208.1"/>
    </source>
</evidence>
<dbReference type="GO" id="GO:0005886">
    <property type="term" value="C:plasma membrane"/>
    <property type="evidence" value="ECO:0007669"/>
    <property type="project" value="TreeGrafter"/>
</dbReference>
<keyword evidence="10" id="KW-1185">Reference proteome</keyword>
<keyword evidence="7" id="KW-1133">Transmembrane helix</keyword>
<keyword evidence="3" id="KW-0133">Cell shape</keyword>
<evidence type="ECO:0000256" key="4">
    <source>
        <dbReference type="ARBA" id="ARBA00032089"/>
    </source>
</evidence>
<proteinExistence type="inferred from homology"/>
<dbReference type="InterPro" id="IPR042175">
    <property type="entry name" value="Cell/Rod_MreC_2"/>
</dbReference>
<name>A0A923HXY7_9BURK</name>
<dbReference type="Proteomes" id="UP000612361">
    <property type="component" value="Unassembled WGS sequence"/>
</dbReference>
<dbReference type="InterPro" id="IPR042177">
    <property type="entry name" value="Cell/Rod_1"/>
</dbReference>
<feature type="compositionally biased region" description="Basic and acidic residues" evidence="6">
    <location>
        <begin position="280"/>
        <end position="289"/>
    </location>
</feature>
<keyword evidence="7" id="KW-0472">Membrane</keyword>
<protein>
    <recommendedName>
        <fullName evidence="2">Cell shape-determining protein MreC</fullName>
    </recommendedName>
    <alternativeName>
        <fullName evidence="4">Cell shape protein MreC</fullName>
    </alternativeName>
</protein>
<feature type="compositionally biased region" description="Basic and acidic residues" evidence="6">
    <location>
        <begin position="365"/>
        <end position="375"/>
    </location>
</feature>
<evidence type="ECO:0000259" key="8">
    <source>
        <dbReference type="Pfam" id="PF04085"/>
    </source>
</evidence>
<feature type="domain" description="Rod shape-determining protein MreC beta-barrel core" evidence="8">
    <location>
        <begin position="127"/>
        <end position="273"/>
    </location>
</feature>
<dbReference type="InterPro" id="IPR007221">
    <property type="entry name" value="MreC"/>
</dbReference>
<dbReference type="Gene3D" id="2.40.10.340">
    <property type="entry name" value="Rod shape-determining protein MreC, domain 1"/>
    <property type="match status" value="1"/>
</dbReference>
<dbReference type="RefSeq" id="WP_186879837.1">
    <property type="nucleotide sequence ID" value="NZ_JACOGG010000002.1"/>
</dbReference>
<reference evidence="9" key="1">
    <citation type="submission" date="2020-08" db="EMBL/GenBank/DDBJ databases">
        <title>Novel species isolated from subtropical streams in China.</title>
        <authorList>
            <person name="Lu H."/>
        </authorList>
    </citation>
    <scope>NUCLEOTIDE SEQUENCE</scope>
    <source>
        <strain evidence="9">CY7W</strain>
    </source>
</reference>
<dbReference type="Gene3D" id="2.40.10.350">
    <property type="entry name" value="Rod shape-determining protein MreC, domain 2"/>
    <property type="match status" value="1"/>
</dbReference>
<evidence type="ECO:0000256" key="7">
    <source>
        <dbReference type="SAM" id="Phobius"/>
    </source>
</evidence>
<keyword evidence="7" id="KW-0812">Transmembrane</keyword>
<gene>
    <name evidence="9" type="primary">mreC</name>
    <name evidence="9" type="ORF">H8K47_02430</name>
</gene>
<dbReference type="InterPro" id="IPR055342">
    <property type="entry name" value="MreC_beta-barrel_core"/>
</dbReference>
<dbReference type="PANTHER" id="PTHR34138">
    <property type="entry name" value="CELL SHAPE-DETERMINING PROTEIN MREC"/>
    <property type="match status" value="1"/>
</dbReference>
<dbReference type="GO" id="GO:0008360">
    <property type="term" value="P:regulation of cell shape"/>
    <property type="evidence" value="ECO:0007669"/>
    <property type="project" value="UniProtKB-KW"/>
</dbReference>
<feature type="coiled-coil region" evidence="5">
    <location>
        <begin position="77"/>
        <end position="118"/>
    </location>
</feature>